<dbReference type="RefSeq" id="WP_035945360.1">
    <property type="nucleotide sequence ID" value="NZ_BMEA01000002.1"/>
</dbReference>
<evidence type="ECO:0000256" key="2">
    <source>
        <dbReference type="SAM" id="Phobius"/>
    </source>
</evidence>
<dbReference type="AlphaFoldDB" id="A0A8H9FWA1"/>
<evidence type="ECO:0000259" key="3">
    <source>
        <dbReference type="Pfam" id="PF03816"/>
    </source>
</evidence>
<dbReference type="InterPro" id="IPR004474">
    <property type="entry name" value="LytR_CpsA_psr"/>
</dbReference>
<dbReference type="Gene3D" id="3.40.630.190">
    <property type="entry name" value="LCP protein"/>
    <property type="match status" value="1"/>
</dbReference>
<accession>A0A8H9FWA1</accession>
<dbReference type="PANTHER" id="PTHR33392">
    <property type="entry name" value="POLYISOPRENYL-TEICHOIC ACID--PEPTIDOGLYCAN TEICHOIC ACID TRANSFERASE TAGU"/>
    <property type="match status" value="1"/>
</dbReference>
<dbReference type="NCBIfam" id="TIGR00350">
    <property type="entry name" value="lytR_cpsA_psr"/>
    <property type="match status" value="1"/>
</dbReference>
<sequence>MLEEFETDENQTARREGKRPRWGRRLLLFVASFLALCLVAVGGFVVFLDRKASSNISQEDLLPPAAAAPSATLPDGSVVELPKDAGQNYLLIGSDARPGETASRSDVIVLVHVPEDKQSVQLIHFPRDLYVAIPGRGKNKINAAYAFGGAPLLVSTLQNLLGVRIDHVAKTDFEGFKRMTDAVGGVRVYAEEASDEGSFQVREGWNDFNGEQALAFVRERYSLSEGDISRGRRQQAFIKALMIKTLTPSVIANPVTLTRFVDAATSNLVVDKGLDVGVMRGEAIGLRNIRGDDIVFITAPFTGFGTAPDGGSIEIVDEASMAALGKALRTDTMDEYGDVTVTP</sequence>
<evidence type="ECO:0000256" key="1">
    <source>
        <dbReference type="ARBA" id="ARBA00006068"/>
    </source>
</evidence>
<name>A0A8H9FWA1_9MICO</name>
<keyword evidence="2" id="KW-1133">Transmembrane helix</keyword>
<dbReference type="InterPro" id="IPR050922">
    <property type="entry name" value="LytR/CpsA/Psr_CW_biosynth"/>
</dbReference>
<comment type="caution">
    <text evidence="4">The sequence shown here is derived from an EMBL/GenBank/DDBJ whole genome shotgun (WGS) entry which is preliminary data.</text>
</comment>
<reference evidence="4" key="2">
    <citation type="submission" date="2020-09" db="EMBL/GenBank/DDBJ databases">
        <authorList>
            <person name="Sun Q."/>
            <person name="Zhou Y."/>
        </authorList>
    </citation>
    <scope>NUCLEOTIDE SEQUENCE</scope>
    <source>
        <strain evidence="4">CGMCC 1.10749</strain>
    </source>
</reference>
<evidence type="ECO:0000313" key="4">
    <source>
        <dbReference type="EMBL" id="GGB80938.1"/>
    </source>
</evidence>
<proteinExistence type="inferred from homology"/>
<feature type="domain" description="Cell envelope-related transcriptional attenuator" evidence="3">
    <location>
        <begin position="104"/>
        <end position="244"/>
    </location>
</feature>
<keyword evidence="2" id="KW-0472">Membrane</keyword>
<keyword evidence="2" id="KW-0812">Transmembrane</keyword>
<reference evidence="4" key="1">
    <citation type="journal article" date="2014" name="Int. J. Syst. Evol. Microbiol.">
        <title>Complete genome sequence of Corynebacterium casei LMG S-19264T (=DSM 44701T), isolated from a smear-ripened cheese.</title>
        <authorList>
            <consortium name="US DOE Joint Genome Institute (JGI-PGF)"/>
            <person name="Walter F."/>
            <person name="Albersmeier A."/>
            <person name="Kalinowski J."/>
            <person name="Ruckert C."/>
        </authorList>
    </citation>
    <scope>NUCLEOTIDE SEQUENCE</scope>
    <source>
        <strain evidence="4">CGMCC 1.10749</strain>
    </source>
</reference>
<dbReference type="Pfam" id="PF03816">
    <property type="entry name" value="LytR_cpsA_psr"/>
    <property type="match status" value="1"/>
</dbReference>
<feature type="transmembrane region" description="Helical" evidence="2">
    <location>
        <begin position="26"/>
        <end position="48"/>
    </location>
</feature>
<protein>
    <submittedName>
        <fullName evidence="4">Transcriptional regulator</fullName>
    </submittedName>
</protein>
<comment type="similarity">
    <text evidence="1">Belongs to the LytR/CpsA/Psr (LCP) family.</text>
</comment>
<dbReference type="PANTHER" id="PTHR33392:SF6">
    <property type="entry name" value="POLYISOPRENYL-TEICHOIC ACID--PEPTIDOGLYCAN TEICHOIC ACID TRANSFERASE TAGU"/>
    <property type="match status" value="1"/>
</dbReference>
<gene>
    <name evidence="4" type="ORF">GCM10011314_20680</name>
</gene>
<dbReference type="EMBL" id="BMEA01000002">
    <property type="protein sequence ID" value="GGB80938.1"/>
    <property type="molecule type" value="Genomic_DNA"/>
</dbReference>
<dbReference type="Proteomes" id="UP000628079">
    <property type="component" value="Unassembled WGS sequence"/>
</dbReference>
<evidence type="ECO:0000313" key="5">
    <source>
        <dbReference type="Proteomes" id="UP000628079"/>
    </source>
</evidence>
<organism evidence="4 5">
    <name type="scientific">Knoellia flava</name>
    <dbReference type="NCBI Taxonomy" id="913969"/>
    <lineage>
        <taxon>Bacteria</taxon>
        <taxon>Bacillati</taxon>
        <taxon>Actinomycetota</taxon>
        <taxon>Actinomycetes</taxon>
        <taxon>Micrococcales</taxon>
        <taxon>Intrasporangiaceae</taxon>
        <taxon>Knoellia</taxon>
    </lineage>
</organism>